<evidence type="ECO:0000313" key="1">
    <source>
        <dbReference type="EMBL" id="KJA12750.1"/>
    </source>
</evidence>
<dbReference type="EMBL" id="KN817935">
    <property type="protein sequence ID" value="KJA12750.1"/>
    <property type="molecule type" value="Genomic_DNA"/>
</dbReference>
<organism evidence="1 2">
    <name type="scientific">Hypholoma sublateritium (strain FD-334 SS-4)</name>
    <dbReference type="NCBI Taxonomy" id="945553"/>
    <lineage>
        <taxon>Eukaryota</taxon>
        <taxon>Fungi</taxon>
        <taxon>Dikarya</taxon>
        <taxon>Basidiomycota</taxon>
        <taxon>Agaricomycotina</taxon>
        <taxon>Agaricomycetes</taxon>
        <taxon>Agaricomycetidae</taxon>
        <taxon>Agaricales</taxon>
        <taxon>Agaricineae</taxon>
        <taxon>Strophariaceae</taxon>
        <taxon>Hypholoma</taxon>
    </lineage>
</organism>
<reference evidence="2" key="1">
    <citation type="submission" date="2014-04" db="EMBL/GenBank/DDBJ databases">
        <title>Evolutionary Origins and Diversification of the Mycorrhizal Mutualists.</title>
        <authorList>
            <consortium name="DOE Joint Genome Institute"/>
            <consortium name="Mycorrhizal Genomics Consortium"/>
            <person name="Kohler A."/>
            <person name="Kuo A."/>
            <person name="Nagy L.G."/>
            <person name="Floudas D."/>
            <person name="Copeland A."/>
            <person name="Barry K.W."/>
            <person name="Cichocki N."/>
            <person name="Veneault-Fourrey C."/>
            <person name="LaButti K."/>
            <person name="Lindquist E.A."/>
            <person name="Lipzen A."/>
            <person name="Lundell T."/>
            <person name="Morin E."/>
            <person name="Murat C."/>
            <person name="Riley R."/>
            <person name="Ohm R."/>
            <person name="Sun H."/>
            <person name="Tunlid A."/>
            <person name="Henrissat B."/>
            <person name="Grigoriev I.V."/>
            <person name="Hibbett D.S."/>
            <person name="Martin F."/>
        </authorList>
    </citation>
    <scope>NUCLEOTIDE SEQUENCE [LARGE SCALE GENOMIC DNA]</scope>
    <source>
        <strain evidence="2">FD-334 SS-4</strain>
    </source>
</reference>
<keyword evidence="2" id="KW-1185">Reference proteome</keyword>
<name>A0A0D2NW27_HYPSF</name>
<dbReference type="Proteomes" id="UP000054270">
    <property type="component" value="Unassembled WGS sequence"/>
</dbReference>
<evidence type="ECO:0000313" key="2">
    <source>
        <dbReference type="Proteomes" id="UP000054270"/>
    </source>
</evidence>
<gene>
    <name evidence="1" type="ORF">HYPSUDRAFT_210161</name>
</gene>
<protein>
    <submittedName>
        <fullName evidence="1">Uncharacterized protein</fullName>
    </submittedName>
</protein>
<sequence>MSTSPVLPIVGVVPPPISAAACSSAYFINSVSSSTTVISSVTSAYPTISFSGVSSSTAVCSYIAPAYHLYHAKPTKSRRKGELGVFQFNYLNSANSPEHKKRKFDGAS</sequence>
<accession>A0A0D2NW27</accession>
<proteinExistence type="predicted"/>
<dbReference type="AlphaFoldDB" id="A0A0D2NW27"/>